<evidence type="ECO:0000313" key="2">
    <source>
        <dbReference type="EMBL" id="EJF74695.1"/>
    </source>
</evidence>
<reference evidence="2 3" key="1">
    <citation type="submission" date="2012-03" db="EMBL/GenBank/DDBJ databases">
        <title>The Genome Sequence of Bartonella alsatica IBS 382.</title>
        <authorList>
            <consortium name="The Broad Institute Genome Sequencing Platform"/>
            <consortium name="The Broad Institute Genome Sequencing Center for Infectious Disease"/>
            <person name="Feldgarden M."/>
            <person name="Kirby J."/>
            <person name="Kosoy M."/>
            <person name="Birtles R."/>
            <person name="Probert W.S."/>
            <person name="Chiaraviglio L."/>
            <person name="Young S.K."/>
            <person name="Zeng Q."/>
            <person name="Gargeya S."/>
            <person name="Fitzgerald M."/>
            <person name="Haas B."/>
            <person name="Abouelleil A."/>
            <person name="Alvarado L."/>
            <person name="Arachchi H.M."/>
            <person name="Berlin A."/>
            <person name="Chapman S.B."/>
            <person name="Gearin G."/>
            <person name="Goldberg J."/>
            <person name="Griggs A."/>
            <person name="Gujja S."/>
            <person name="Hansen M."/>
            <person name="Heiman D."/>
            <person name="Howarth C."/>
            <person name="Larimer J."/>
            <person name="Lui A."/>
            <person name="MacDonald P.J.P."/>
            <person name="McCowen C."/>
            <person name="Montmayeur A."/>
            <person name="Murphy C."/>
            <person name="Neiman D."/>
            <person name="Pearson M."/>
            <person name="Priest M."/>
            <person name="Roberts A."/>
            <person name="Saif S."/>
            <person name="Shea T."/>
            <person name="Sisk P."/>
            <person name="Stolte C."/>
            <person name="Sykes S."/>
            <person name="Wortman J."/>
            <person name="Nusbaum C."/>
            <person name="Birren B."/>
        </authorList>
    </citation>
    <scope>NUCLEOTIDE SEQUENCE [LARGE SCALE GENOMIC DNA]</scope>
    <source>
        <strain evidence="2 3">IBS 382</strain>
    </source>
</reference>
<dbReference type="EMBL" id="AIME01000006">
    <property type="protein sequence ID" value="EJF74695.1"/>
    <property type="molecule type" value="Genomic_DNA"/>
</dbReference>
<comment type="caution">
    <text evidence="2">The sequence shown here is derived from an EMBL/GenBank/DDBJ whole genome shotgun (WGS) entry which is preliminary data.</text>
</comment>
<evidence type="ECO:0000256" key="1">
    <source>
        <dbReference type="SAM" id="Phobius"/>
    </source>
</evidence>
<accession>J1IU65</accession>
<name>J1IU65_9HYPH</name>
<dbReference type="HOGENOM" id="CLU_155731_0_0_5"/>
<organism evidence="2 3">
    <name type="scientific">Bartonella alsatica IBS 382</name>
    <dbReference type="NCBI Taxonomy" id="1094551"/>
    <lineage>
        <taxon>Bacteria</taxon>
        <taxon>Pseudomonadati</taxon>
        <taxon>Pseudomonadota</taxon>
        <taxon>Alphaproteobacteria</taxon>
        <taxon>Hyphomicrobiales</taxon>
        <taxon>Bartonellaceae</taxon>
        <taxon>Bartonella</taxon>
    </lineage>
</organism>
<evidence type="ECO:0000313" key="3">
    <source>
        <dbReference type="Proteomes" id="UP000008761"/>
    </source>
</evidence>
<keyword evidence="1" id="KW-0812">Transmembrane</keyword>
<dbReference type="AlphaFoldDB" id="J1IU65"/>
<dbReference type="Proteomes" id="UP000008761">
    <property type="component" value="Unassembled WGS sequence"/>
</dbReference>
<gene>
    <name evidence="2" type="ORF">MEC_01219</name>
</gene>
<keyword evidence="1" id="KW-1133">Transmembrane helix</keyword>
<keyword evidence="1" id="KW-0472">Membrane</keyword>
<dbReference type="STRING" id="1094551.MEC_01219"/>
<feature type="transmembrane region" description="Helical" evidence="1">
    <location>
        <begin position="82"/>
        <end position="102"/>
    </location>
</feature>
<proteinExistence type="predicted"/>
<feature type="transmembrane region" description="Helical" evidence="1">
    <location>
        <begin position="49"/>
        <end position="70"/>
    </location>
</feature>
<dbReference type="eggNOG" id="ENOG503140K">
    <property type="taxonomic scope" value="Bacteria"/>
</dbReference>
<sequence length="103" mass="11801">MRRLNTSETKVDRKVSIVFITSIILLATQSAYAQTINKNIDLLMNIHYGLSITVPIVAVLIFFLLLISYMCRLIKRATFIRWAFSIIMAGAAFYISNILFYMS</sequence>
<protein>
    <submittedName>
        <fullName evidence="2">Uncharacterized protein</fullName>
    </submittedName>
</protein>